<evidence type="ECO:0000313" key="11">
    <source>
        <dbReference type="EMBL" id="RKS92213.1"/>
    </source>
</evidence>
<keyword evidence="4" id="KW-0201">Cytochrome c-type biogenesis</keyword>
<dbReference type="EMBL" id="AP018711">
    <property type="protein sequence ID" value="BBE35234.1"/>
    <property type="molecule type" value="Genomic_DNA"/>
</dbReference>
<dbReference type="InterPro" id="IPR035671">
    <property type="entry name" value="DsbD_gamma"/>
</dbReference>
<dbReference type="Pfam" id="PF02683">
    <property type="entry name" value="DsbD_TM"/>
    <property type="match status" value="1"/>
</dbReference>
<dbReference type="PANTHER" id="PTHR32234">
    <property type="entry name" value="THIOL:DISULFIDE INTERCHANGE PROTEIN DSBD"/>
    <property type="match status" value="1"/>
</dbReference>
<evidence type="ECO:0000256" key="8">
    <source>
        <dbReference type="SAM" id="SignalP"/>
    </source>
</evidence>
<dbReference type="EMBL" id="RBWX01000007">
    <property type="protein sequence ID" value="RKS92213.1"/>
    <property type="molecule type" value="Genomic_DNA"/>
</dbReference>
<dbReference type="Proteomes" id="UP000276029">
    <property type="component" value="Unassembled WGS sequence"/>
</dbReference>
<dbReference type="CDD" id="cd02953">
    <property type="entry name" value="DsbDgamma"/>
    <property type="match status" value="1"/>
</dbReference>
<dbReference type="PANTHER" id="PTHR32234:SF3">
    <property type="entry name" value="SUPPRESSION OF COPPER SENSITIVITY PROTEIN"/>
    <property type="match status" value="1"/>
</dbReference>
<dbReference type="InterPro" id="IPR036249">
    <property type="entry name" value="Thioredoxin-like_sf"/>
</dbReference>
<sequence>MFRAVLLLLAALASPALAASAVQNPNTRVELIAESAAPAPGKTVALAIVTTPRKGWHTYWKNPGSAGMETQSAWTLPGGAAASAIRYPVPSTFTVSGIMNYVFEGEAALLVDLAVPQLASGTPLPVQVRVDYLVCDDQLCVPESADLALDLKVGDGAADAASAPRFEKARAALPRPVDWPARYARADGTFRLSVDTTGAGDISRAYFFPEADGVLDYDAPQTVNRDGDTLVIETTAGANADPGAVTGVLRLDRTDGSHFGASLTANAGEVAAAGAPLASAGHEQHQPGLPSALTAFALAILGGFILNVMPCVFPILGLKALSLANGGHSESAARREALAYTAGVVGTCVALGAAILALRAAGAQVGWAFQLQDPRVIFLLLLLVTAIALNLAGLFEIRAPQIGGDALASRGGTQGAFWTGALAAVVATPCTGPFMGLALGAAILLPTALGLLVFAGLGLGLALPFILIGFIPALRNRLPKPGPWMVTFRRIMALPMFATAVALAWVLGRQAGVSGMSFGIAAAVFLAAGLWWVGIRQHGGRPAAVPLAAAALSVAAILLITPRAEAPVANAALPNLEPFTEARLAALRSEGPVFVYFTADWCITCKVNENGALSAPAVTAAFREAGIPTLVGDWTNADPAITRFLESHGRAGVPLYLFYPRGKDAEVLPQLLSEALMLELARRA</sequence>
<evidence type="ECO:0000256" key="7">
    <source>
        <dbReference type="SAM" id="Phobius"/>
    </source>
</evidence>
<evidence type="ECO:0000313" key="13">
    <source>
        <dbReference type="Proteomes" id="UP000276029"/>
    </source>
</evidence>
<reference evidence="11 13" key="2">
    <citation type="submission" date="2018-10" db="EMBL/GenBank/DDBJ databases">
        <title>Genomic Encyclopedia of Type Strains, Phase IV (KMG-IV): sequencing the most valuable type-strain genomes for metagenomic binning, comparative biology and taxonomic classification.</title>
        <authorList>
            <person name="Goeker M."/>
        </authorList>
    </citation>
    <scope>NUCLEOTIDE SEQUENCE [LARGE SCALE GENOMIC DNA]</scope>
    <source>
        <strain evidence="11 13">DSM 19791</strain>
    </source>
</reference>
<dbReference type="InterPro" id="IPR003834">
    <property type="entry name" value="Cyt_c_assmbl_TM_dom"/>
</dbReference>
<dbReference type="Gene3D" id="3.40.30.10">
    <property type="entry name" value="Glutaredoxin"/>
    <property type="match status" value="1"/>
</dbReference>
<keyword evidence="3 7" id="KW-0812">Transmembrane</keyword>
<feature type="transmembrane region" description="Helical" evidence="7">
    <location>
        <begin position="337"/>
        <end position="356"/>
    </location>
</feature>
<keyword evidence="6 7" id="KW-0472">Membrane</keyword>
<feature type="transmembrane region" description="Helical" evidence="7">
    <location>
        <begin position="542"/>
        <end position="560"/>
    </location>
</feature>
<feature type="transmembrane region" description="Helical" evidence="7">
    <location>
        <begin position="416"/>
        <end position="445"/>
    </location>
</feature>
<keyword evidence="5 7" id="KW-1133">Transmembrane helix</keyword>
<dbReference type="GO" id="GO:0045454">
    <property type="term" value="P:cell redox homeostasis"/>
    <property type="evidence" value="ECO:0007669"/>
    <property type="project" value="TreeGrafter"/>
</dbReference>
<dbReference type="RefSeq" id="WP_121049420.1">
    <property type="nucleotide sequence ID" value="NZ_AP018711.1"/>
</dbReference>
<dbReference type="InterPro" id="IPR028250">
    <property type="entry name" value="DsbDN"/>
</dbReference>
<feature type="transmembrane region" description="Helical" evidence="7">
    <location>
        <begin position="292"/>
        <end position="316"/>
    </location>
</feature>
<evidence type="ECO:0000259" key="9">
    <source>
        <dbReference type="PROSITE" id="PS51352"/>
    </source>
</evidence>
<feature type="signal peptide" evidence="8">
    <location>
        <begin position="1"/>
        <end position="18"/>
    </location>
</feature>
<feature type="chain" id="PRO_5042238948" evidence="8">
    <location>
        <begin position="19"/>
        <end position="684"/>
    </location>
</feature>
<dbReference type="GO" id="GO:0015035">
    <property type="term" value="F:protein-disulfide reductase activity"/>
    <property type="evidence" value="ECO:0007669"/>
    <property type="project" value="TreeGrafter"/>
</dbReference>
<dbReference type="Proteomes" id="UP000275727">
    <property type="component" value="Chromosome"/>
</dbReference>
<evidence type="ECO:0000256" key="2">
    <source>
        <dbReference type="ARBA" id="ARBA00022475"/>
    </source>
</evidence>
<keyword evidence="8" id="KW-0732">Signal</keyword>
<evidence type="ECO:0000313" key="12">
    <source>
        <dbReference type="Proteomes" id="UP000275727"/>
    </source>
</evidence>
<accession>A0AAD1G207</accession>
<dbReference type="AlphaFoldDB" id="A0AAD1G207"/>
<evidence type="ECO:0000256" key="6">
    <source>
        <dbReference type="ARBA" id="ARBA00023136"/>
    </source>
</evidence>
<protein>
    <submittedName>
        <fullName evidence="10">Thio:disulfide interchange protein</fullName>
    </submittedName>
    <submittedName>
        <fullName evidence="11">Thiol:disulfide interchange protein</fullName>
    </submittedName>
</protein>
<reference evidence="10 12" key="1">
    <citation type="submission" date="2018-06" db="EMBL/GenBank/DDBJ databases">
        <title>Complete Genome Sequence of the Microcystin-Degrading Bacterium Sphingosinicella microcystinivorans Strain B-9.</title>
        <authorList>
            <person name="Jin H."/>
            <person name="Nishizawa T."/>
            <person name="Guo Y."/>
            <person name="Nishizawa A."/>
            <person name="Park H."/>
            <person name="Kato H."/>
            <person name="Tsuji K."/>
            <person name="Harada K."/>
        </authorList>
    </citation>
    <scope>NUCLEOTIDE SEQUENCE [LARGE SCALE GENOMIC DNA]</scope>
    <source>
        <strain evidence="10 12">B9</strain>
    </source>
</reference>
<dbReference type="SUPFAM" id="SSF52833">
    <property type="entry name" value="Thioredoxin-like"/>
    <property type="match status" value="1"/>
</dbReference>
<dbReference type="Pfam" id="PF13899">
    <property type="entry name" value="Thioredoxin_7"/>
    <property type="match status" value="1"/>
</dbReference>
<dbReference type="GO" id="GO:0005886">
    <property type="term" value="C:plasma membrane"/>
    <property type="evidence" value="ECO:0007669"/>
    <property type="project" value="UniProtKB-SubCell"/>
</dbReference>
<dbReference type="InterPro" id="IPR013766">
    <property type="entry name" value="Thioredoxin_domain"/>
</dbReference>
<evidence type="ECO:0000256" key="3">
    <source>
        <dbReference type="ARBA" id="ARBA00022692"/>
    </source>
</evidence>
<dbReference type="PROSITE" id="PS51352">
    <property type="entry name" value="THIOREDOXIN_2"/>
    <property type="match status" value="1"/>
</dbReference>
<organism evidence="10 12">
    <name type="scientific">Sphingosinicella microcystinivorans</name>
    <dbReference type="NCBI Taxonomy" id="335406"/>
    <lineage>
        <taxon>Bacteria</taxon>
        <taxon>Pseudomonadati</taxon>
        <taxon>Pseudomonadota</taxon>
        <taxon>Alphaproteobacteria</taxon>
        <taxon>Sphingomonadales</taxon>
        <taxon>Sphingosinicellaceae</taxon>
        <taxon>Sphingosinicella</taxon>
    </lineage>
</organism>
<evidence type="ECO:0000256" key="4">
    <source>
        <dbReference type="ARBA" id="ARBA00022748"/>
    </source>
</evidence>
<feature type="transmembrane region" description="Helical" evidence="7">
    <location>
        <begin position="486"/>
        <end position="507"/>
    </location>
</feature>
<name>A0AAD1G207_SPHMI</name>
<feature type="domain" description="Thioredoxin" evidence="9">
    <location>
        <begin position="562"/>
        <end position="684"/>
    </location>
</feature>
<proteinExistence type="predicted"/>
<dbReference type="KEGG" id="smic:SmB9_28920"/>
<feature type="transmembrane region" description="Helical" evidence="7">
    <location>
        <begin position="451"/>
        <end position="474"/>
    </location>
</feature>
<evidence type="ECO:0000256" key="1">
    <source>
        <dbReference type="ARBA" id="ARBA00004651"/>
    </source>
</evidence>
<keyword evidence="13" id="KW-1185">Reference proteome</keyword>
<evidence type="ECO:0000256" key="5">
    <source>
        <dbReference type="ARBA" id="ARBA00022989"/>
    </source>
</evidence>
<feature type="transmembrane region" description="Helical" evidence="7">
    <location>
        <begin position="376"/>
        <end position="395"/>
    </location>
</feature>
<gene>
    <name evidence="11" type="ORF">DFR51_1798</name>
    <name evidence="10" type="ORF">SmB9_28920</name>
</gene>
<keyword evidence="2" id="KW-1003">Cell membrane</keyword>
<evidence type="ECO:0000313" key="10">
    <source>
        <dbReference type="EMBL" id="BBE35234.1"/>
    </source>
</evidence>
<feature type="transmembrane region" description="Helical" evidence="7">
    <location>
        <begin position="513"/>
        <end position="535"/>
    </location>
</feature>
<dbReference type="GO" id="GO:0017004">
    <property type="term" value="P:cytochrome complex assembly"/>
    <property type="evidence" value="ECO:0007669"/>
    <property type="project" value="UniProtKB-KW"/>
</dbReference>
<dbReference type="Pfam" id="PF11412">
    <property type="entry name" value="DsbD_N"/>
    <property type="match status" value="1"/>
</dbReference>
<comment type="subcellular location">
    <subcellularLocation>
        <location evidence="1">Cell membrane</location>
        <topology evidence="1">Multi-pass membrane protein</topology>
    </subcellularLocation>
</comment>